<feature type="region of interest" description="Disordered" evidence="1">
    <location>
        <begin position="63"/>
        <end position="95"/>
    </location>
</feature>
<protein>
    <submittedName>
        <fullName evidence="2">Uncharacterized protein</fullName>
    </submittedName>
</protein>
<sequence>MLGDGAPLFDLEPKARLGLRLLLRGHRRGVEMSVVARKVIRQELMHTAVLDKIEREPLPVDTDRVRRSLDGTRERAPGQAHGRARRALGAPSAHR</sequence>
<dbReference type="Proteomes" id="UP000042997">
    <property type="component" value="Unassembled WGS sequence"/>
</dbReference>
<evidence type="ECO:0000313" key="2">
    <source>
        <dbReference type="EMBL" id="CDZ90309.1"/>
    </source>
</evidence>
<evidence type="ECO:0000256" key="1">
    <source>
        <dbReference type="SAM" id="MobiDB-lite"/>
    </source>
</evidence>
<evidence type="ECO:0000313" key="3">
    <source>
        <dbReference type="Proteomes" id="UP000042997"/>
    </source>
</evidence>
<feature type="compositionally biased region" description="Basic and acidic residues" evidence="1">
    <location>
        <begin position="63"/>
        <end position="76"/>
    </location>
</feature>
<dbReference type="EMBL" id="CCSD01000082">
    <property type="protein sequence ID" value="CDZ90309.1"/>
    <property type="molecule type" value="Genomic_DNA"/>
</dbReference>
<organism evidence="2 3">
    <name type="scientific">Rhodococcus ruber</name>
    <dbReference type="NCBI Taxonomy" id="1830"/>
    <lineage>
        <taxon>Bacteria</taxon>
        <taxon>Bacillati</taxon>
        <taxon>Actinomycetota</taxon>
        <taxon>Actinomycetes</taxon>
        <taxon>Mycobacteriales</taxon>
        <taxon>Nocardiaceae</taxon>
        <taxon>Rhodococcus</taxon>
    </lineage>
</organism>
<proteinExistence type="predicted"/>
<reference evidence="2 3" key="1">
    <citation type="journal article" date="2014" name="Genome Announc.">
        <title>Draft Genome Sequence of Propane- and Butane-Oxidizing Actinobacterium Rhodococcus ruber IEGM 231.</title>
        <authorList>
            <person name="Ivshina I.B."/>
            <person name="Kuyukina M.S."/>
            <person name="Krivoruchko A.V."/>
            <person name="Barbe V."/>
            <person name="Fischer C."/>
        </authorList>
    </citation>
    <scope>NUCLEOTIDE SEQUENCE [LARGE SCALE GENOMIC DNA]</scope>
</reference>
<name>A0A098BNK8_9NOCA</name>
<gene>
    <name evidence="2" type="ORF">RHRU231_690021</name>
</gene>
<accession>A0A098BNK8</accession>
<dbReference type="AlphaFoldDB" id="A0A098BNK8"/>